<name>A0A6G1IKW5_9PLEO</name>
<feature type="transmembrane region" description="Helical" evidence="1">
    <location>
        <begin position="206"/>
        <end position="229"/>
    </location>
</feature>
<evidence type="ECO:0000313" key="4">
    <source>
        <dbReference type="Proteomes" id="UP000799291"/>
    </source>
</evidence>
<keyword evidence="1" id="KW-1133">Transmembrane helix</keyword>
<proteinExistence type="predicted"/>
<evidence type="ECO:0000259" key="2">
    <source>
        <dbReference type="Pfam" id="PF20684"/>
    </source>
</evidence>
<dbReference type="AlphaFoldDB" id="A0A6G1IKW5"/>
<dbReference type="OrthoDB" id="3918601at2759"/>
<dbReference type="PANTHER" id="PTHR38794:SF1">
    <property type="entry name" value="INTEGRAL MEMBRANE PROTEIN"/>
    <property type="match status" value="1"/>
</dbReference>
<evidence type="ECO:0000313" key="3">
    <source>
        <dbReference type="EMBL" id="KAF2678738.1"/>
    </source>
</evidence>
<keyword evidence="1" id="KW-0472">Membrane</keyword>
<feature type="non-terminal residue" evidence="3">
    <location>
        <position position="371"/>
    </location>
</feature>
<feature type="transmembrane region" description="Helical" evidence="1">
    <location>
        <begin position="172"/>
        <end position="194"/>
    </location>
</feature>
<gene>
    <name evidence="3" type="ORF">K458DRAFT_276780</name>
</gene>
<reference evidence="3" key="1">
    <citation type="journal article" date="2020" name="Stud. Mycol.">
        <title>101 Dothideomycetes genomes: a test case for predicting lifestyles and emergence of pathogens.</title>
        <authorList>
            <person name="Haridas S."/>
            <person name="Albert R."/>
            <person name="Binder M."/>
            <person name="Bloem J."/>
            <person name="Labutti K."/>
            <person name="Salamov A."/>
            <person name="Andreopoulos B."/>
            <person name="Baker S."/>
            <person name="Barry K."/>
            <person name="Bills G."/>
            <person name="Bluhm B."/>
            <person name="Cannon C."/>
            <person name="Castanera R."/>
            <person name="Culley D."/>
            <person name="Daum C."/>
            <person name="Ezra D."/>
            <person name="Gonzalez J."/>
            <person name="Henrissat B."/>
            <person name="Kuo A."/>
            <person name="Liang C."/>
            <person name="Lipzen A."/>
            <person name="Lutzoni F."/>
            <person name="Magnuson J."/>
            <person name="Mondo S."/>
            <person name="Nolan M."/>
            <person name="Ohm R."/>
            <person name="Pangilinan J."/>
            <person name="Park H.-J."/>
            <person name="Ramirez L."/>
            <person name="Alfaro M."/>
            <person name="Sun H."/>
            <person name="Tritt A."/>
            <person name="Yoshinaga Y."/>
            <person name="Zwiers L.-H."/>
            <person name="Turgeon B."/>
            <person name="Goodwin S."/>
            <person name="Spatafora J."/>
            <person name="Crous P."/>
            <person name="Grigoriev I."/>
        </authorList>
    </citation>
    <scope>NUCLEOTIDE SEQUENCE</scope>
    <source>
        <strain evidence="3">CBS 122367</strain>
    </source>
</reference>
<organism evidence="3 4">
    <name type="scientific">Lentithecium fluviatile CBS 122367</name>
    <dbReference type="NCBI Taxonomy" id="1168545"/>
    <lineage>
        <taxon>Eukaryota</taxon>
        <taxon>Fungi</taxon>
        <taxon>Dikarya</taxon>
        <taxon>Ascomycota</taxon>
        <taxon>Pezizomycotina</taxon>
        <taxon>Dothideomycetes</taxon>
        <taxon>Pleosporomycetidae</taxon>
        <taxon>Pleosporales</taxon>
        <taxon>Massarineae</taxon>
        <taxon>Lentitheciaceae</taxon>
        <taxon>Lentithecium</taxon>
    </lineage>
</organism>
<keyword evidence="1" id="KW-0812">Transmembrane</keyword>
<dbReference type="Pfam" id="PF20684">
    <property type="entry name" value="Fung_rhodopsin"/>
    <property type="match status" value="1"/>
</dbReference>
<feature type="transmembrane region" description="Helical" evidence="1">
    <location>
        <begin position="99"/>
        <end position="120"/>
    </location>
</feature>
<dbReference type="InterPro" id="IPR049326">
    <property type="entry name" value="Rhodopsin_dom_fungi"/>
</dbReference>
<feature type="transmembrane region" description="Helical" evidence="1">
    <location>
        <begin position="241"/>
        <end position="261"/>
    </location>
</feature>
<protein>
    <recommendedName>
        <fullName evidence="2">Rhodopsin domain-containing protein</fullName>
    </recommendedName>
</protein>
<evidence type="ECO:0000256" key="1">
    <source>
        <dbReference type="SAM" id="Phobius"/>
    </source>
</evidence>
<dbReference type="EMBL" id="MU005609">
    <property type="protein sequence ID" value="KAF2678738.1"/>
    <property type="molecule type" value="Genomic_DNA"/>
</dbReference>
<feature type="transmembrane region" description="Helical" evidence="1">
    <location>
        <begin position="25"/>
        <end position="44"/>
    </location>
</feature>
<dbReference type="PANTHER" id="PTHR38794">
    <property type="entry name" value="INTEGRAL MEMBRANE PROTEIN"/>
    <property type="match status" value="1"/>
</dbReference>
<feature type="transmembrane region" description="Helical" evidence="1">
    <location>
        <begin position="132"/>
        <end position="152"/>
    </location>
</feature>
<accession>A0A6G1IKW5</accession>
<feature type="domain" description="Rhodopsin" evidence="2">
    <location>
        <begin position="39"/>
        <end position="268"/>
    </location>
</feature>
<keyword evidence="4" id="KW-1185">Reference proteome</keyword>
<sequence>MNPISVGEGPRNASSPRGGTLLVSLYVWTCLVVMAGIARMIIAVHQKIDFGSDDATALAGSVVYLGATASWHVAINAGLGKHAVELSDGHITRYFKAAYAAQLLQIATIGLAKTSSIFLIERVSSQTRKVKATLHGLVGFWFVYSVLAFGLQCGLPMPWEVAAGKCARGGPLVSVIAINMISDLVIAGWILPTLWPLKMDKGRRLIVGFLFGARAGVALVAGGQAWAAARAMQSDDPTWNGFELAIFNQAVTSLSLIVATLPRIKRFLDTGGGDDLRPRITETEIALSTLGADGSSGTGVESLKLVPGSIAKITTTVMATGDRRKKERLQPQQEWEKFTTMGTLQDEHTSTSSLFEHRGVMMQQEVTVQVE</sequence>
<dbReference type="Proteomes" id="UP000799291">
    <property type="component" value="Unassembled WGS sequence"/>
</dbReference>